<evidence type="ECO:0000313" key="8">
    <source>
        <dbReference type="Proteomes" id="UP000274922"/>
    </source>
</evidence>
<dbReference type="SMART" id="SM01084">
    <property type="entry name" value="CKS"/>
    <property type="match status" value="1"/>
</dbReference>
<evidence type="ECO:0000313" key="5">
    <source>
        <dbReference type="EMBL" id="RKO96599.1"/>
    </source>
</evidence>
<evidence type="ECO:0000313" key="7">
    <source>
        <dbReference type="Proteomes" id="UP000268535"/>
    </source>
</evidence>
<dbReference type="AlphaFoldDB" id="A0A4P9WTL2"/>
<sequence>SSEQRALDIMEHKDEIYYSPRYQDDEFEFRHVVLPKEIARWVPEDRLMTEVECRALGVTQSAGWEHYLRHAPEPHILIFRREKDFQVKYPPG</sequence>
<dbReference type="Pfam" id="PF01111">
    <property type="entry name" value="CKS"/>
    <property type="match status" value="1"/>
</dbReference>
<dbReference type="EMBL" id="ML014136">
    <property type="protein sequence ID" value="RKP02752.1"/>
    <property type="molecule type" value="Genomic_DNA"/>
</dbReference>
<gene>
    <name evidence="5" type="ORF">CAUPRSCDRAFT_1112</name>
    <name evidence="6" type="ORF">CXG81DRAFT_1415</name>
</gene>
<name>A0A4P9WTL2_9FUNG</name>
<dbReference type="InterPro" id="IPR036858">
    <property type="entry name" value="Cyclin-dep_kinase_reg-sub_sf"/>
</dbReference>
<dbReference type="Proteomes" id="UP000268535">
    <property type="component" value="Unassembled WGS sequence"/>
</dbReference>
<feature type="non-terminal residue" evidence="5">
    <location>
        <position position="1"/>
    </location>
</feature>
<dbReference type="Proteomes" id="UP000274922">
    <property type="component" value="Unassembled WGS sequence"/>
</dbReference>
<dbReference type="EMBL" id="ML009786">
    <property type="protein sequence ID" value="RKO96599.1"/>
    <property type="molecule type" value="Genomic_DNA"/>
</dbReference>
<reference evidence="7 8" key="1">
    <citation type="journal article" date="2018" name="Nat. Microbiol.">
        <title>Leveraging single-cell genomics to expand the fungal tree of life.</title>
        <authorList>
            <person name="Ahrendt S.R."/>
            <person name="Quandt C.A."/>
            <person name="Ciobanu D."/>
            <person name="Clum A."/>
            <person name="Salamov A."/>
            <person name="Andreopoulos B."/>
            <person name="Cheng J.F."/>
            <person name="Woyke T."/>
            <person name="Pelin A."/>
            <person name="Henrissat B."/>
            <person name="Reynolds N.K."/>
            <person name="Benny G.L."/>
            <person name="Smith M.E."/>
            <person name="James T.Y."/>
            <person name="Grigoriev I.V."/>
        </authorList>
    </citation>
    <scope>NUCLEOTIDE SEQUENCE [LARGE SCALE GENOMIC DNA]</scope>
    <source>
        <strain evidence="7 8">ATCC 52028</strain>
    </source>
</reference>
<dbReference type="STRING" id="1555241.A0A4P9WTL2"/>
<comment type="function">
    <text evidence="4">Binds to the catalytic subunit of the cyclin dependent kinases and is essential for their biological function.</text>
</comment>
<dbReference type="GO" id="GO:0051301">
    <property type="term" value="P:cell division"/>
    <property type="evidence" value="ECO:0007669"/>
    <property type="project" value="UniProtKB-UniRule"/>
</dbReference>
<dbReference type="Gene3D" id="3.30.170.10">
    <property type="entry name" value="Cyclin-dependent kinase, regulatory subunit"/>
    <property type="match status" value="1"/>
</dbReference>
<keyword evidence="3 4" id="KW-0131">Cell cycle</keyword>
<dbReference type="PANTHER" id="PTHR23415">
    <property type="entry name" value="CYCLIN-DEPENDENT KINASES REGULATORY SUBUNIT/60S RIBOSOME SUBUNIT BIOGENESIS PROTEIN NIP7"/>
    <property type="match status" value="1"/>
</dbReference>
<reference evidence="5" key="3">
    <citation type="submission" date="2018-08" db="EMBL/GenBank/DDBJ databases">
        <title>Leveraging single-cell genomics to expand the Fungal Tree of Life.</title>
        <authorList>
            <consortium name="DOE Joint Genome Institute"/>
            <person name="Ahrendt S.R."/>
            <person name="Quandt C.A."/>
            <person name="Ciobanu D."/>
            <person name="Clum A."/>
            <person name="Salamov A."/>
            <person name="Andreopoulos B."/>
            <person name="Cheng J.-F."/>
            <person name="Woyke T."/>
            <person name="Pelin A."/>
            <person name="Henrissat B."/>
            <person name="Reynolds N."/>
            <person name="Benny G.L."/>
            <person name="Smith M.E."/>
            <person name="James T.Y."/>
            <person name="Grigoriev I.V."/>
        </authorList>
    </citation>
    <scope>NUCLEOTIDE SEQUENCE</scope>
    <source>
        <strain evidence="5">ATCC 52028</strain>
    </source>
</reference>
<evidence type="ECO:0000256" key="1">
    <source>
        <dbReference type="ARBA" id="ARBA00007782"/>
    </source>
</evidence>
<dbReference type="GO" id="GO:0016538">
    <property type="term" value="F:cyclin-dependent protein serine/threonine kinase regulator activity"/>
    <property type="evidence" value="ECO:0007669"/>
    <property type="project" value="InterPro"/>
</dbReference>
<proteinExistence type="inferred from homology"/>
<accession>A0A4P9WTL2</accession>
<evidence type="ECO:0000313" key="6">
    <source>
        <dbReference type="EMBL" id="RKP02752.1"/>
    </source>
</evidence>
<organism evidence="5 7">
    <name type="scientific">Caulochytrium protostelioides</name>
    <dbReference type="NCBI Taxonomy" id="1555241"/>
    <lineage>
        <taxon>Eukaryota</taxon>
        <taxon>Fungi</taxon>
        <taxon>Fungi incertae sedis</taxon>
        <taxon>Chytridiomycota</taxon>
        <taxon>Chytridiomycota incertae sedis</taxon>
        <taxon>Chytridiomycetes</taxon>
        <taxon>Caulochytriales</taxon>
        <taxon>Caulochytriaceae</taxon>
        <taxon>Caulochytrium</taxon>
    </lineage>
</organism>
<comment type="similarity">
    <text evidence="1 4">Belongs to the CKS family.</text>
</comment>
<feature type="non-terminal residue" evidence="5">
    <location>
        <position position="92"/>
    </location>
</feature>
<dbReference type="InterPro" id="IPR000789">
    <property type="entry name" value="Cyclin-dep_kinase_reg-sub"/>
</dbReference>
<protein>
    <recommendedName>
        <fullName evidence="4">Cyclin-dependent kinases regulatory subunit</fullName>
    </recommendedName>
</protein>
<dbReference type="SUPFAM" id="SSF55637">
    <property type="entry name" value="Cell cycle regulatory proteins"/>
    <property type="match status" value="1"/>
</dbReference>
<evidence type="ECO:0000256" key="3">
    <source>
        <dbReference type="ARBA" id="ARBA00023306"/>
    </source>
</evidence>
<dbReference type="FunFam" id="3.30.170.10:FF:000001">
    <property type="entry name" value="Cyclin-dependent kinases regulatory subunit"/>
    <property type="match status" value="1"/>
</dbReference>
<reference evidence="6" key="2">
    <citation type="submission" date="2018-04" db="EMBL/GenBank/DDBJ databases">
        <title>Leveraging single-cell genomics to expand the Fungal Tree of Life.</title>
        <authorList>
            <consortium name="DOE Joint Genome Institute"/>
            <person name="Ahrendt S.R."/>
            <person name="Quandt C.A."/>
            <person name="Ciobanu D."/>
            <person name="Clum A."/>
            <person name="Salamov A."/>
            <person name="Andreopoulos B."/>
            <person name="Cheng J.-F."/>
            <person name="Woyke T."/>
            <person name="Pelin A."/>
            <person name="Henrissat B."/>
            <person name="Benny G.L."/>
            <person name="Smith M.E."/>
            <person name="James T.Y."/>
            <person name="Grigoriev I.V."/>
        </authorList>
    </citation>
    <scope>NUCLEOTIDE SEQUENCE</scope>
    <source>
        <strain evidence="6">ATCC 52028</strain>
    </source>
</reference>
<evidence type="ECO:0000256" key="2">
    <source>
        <dbReference type="ARBA" id="ARBA00022618"/>
    </source>
</evidence>
<dbReference type="OrthoDB" id="440676at2759"/>
<evidence type="ECO:0000256" key="4">
    <source>
        <dbReference type="RuleBase" id="RU311113"/>
    </source>
</evidence>
<dbReference type="PRINTS" id="PR00296">
    <property type="entry name" value="CYCLINKINASE"/>
</dbReference>
<keyword evidence="8" id="KW-1185">Reference proteome</keyword>
<keyword evidence="2 4" id="KW-0132">Cell division</keyword>